<accession>A0A2H4P9V5</accession>
<evidence type="ECO:0000313" key="2">
    <source>
        <dbReference type="EMBL" id="ATW59012.1"/>
    </source>
</evidence>
<dbReference type="EMBL" id="MG198783">
    <property type="protein sequence ID" value="ATW59012.1"/>
    <property type="molecule type" value="Genomic_DNA"/>
</dbReference>
<dbReference type="Proteomes" id="UP000240384">
    <property type="component" value="Segment"/>
</dbReference>
<protein>
    <submittedName>
        <fullName evidence="2">Uncharacterized protein</fullName>
    </submittedName>
</protein>
<sequence length="116" mass="12367">MAGHFHTAHNTAQREATVARMPSDAEIQAAGIELGHGPGPYPTKLRAQLAKTVQEVGRMESQARREETASATFSDRIGDLHDSLTTRLPADVAGAVTAAVAAQVYREVTTQENTAQ</sequence>
<keyword evidence="3" id="KW-1185">Reference proteome</keyword>
<organism evidence="2 3">
    <name type="scientific">Gordonia phage Mahdia</name>
    <dbReference type="NCBI Taxonomy" id="2047873"/>
    <lineage>
        <taxon>Viruses</taxon>
        <taxon>Duplodnaviria</taxon>
        <taxon>Heunggongvirae</taxon>
        <taxon>Uroviricota</taxon>
        <taxon>Caudoviricetes</taxon>
        <taxon>Gustavvirus</taxon>
        <taxon>Gustavvirus mahdia</taxon>
    </lineage>
</organism>
<dbReference type="OrthoDB" id="36295at10239"/>
<name>A0A2H4P9V5_9CAUD</name>
<gene>
    <name evidence="2" type="ORF">PBI_MAHDIA_13</name>
</gene>
<proteinExistence type="predicted"/>
<evidence type="ECO:0000313" key="3">
    <source>
        <dbReference type="Proteomes" id="UP000240384"/>
    </source>
</evidence>
<evidence type="ECO:0000256" key="1">
    <source>
        <dbReference type="SAM" id="MobiDB-lite"/>
    </source>
</evidence>
<feature type="region of interest" description="Disordered" evidence="1">
    <location>
        <begin position="1"/>
        <end position="21"/>
    </location>
</feature>
<reference evidence="3" key="1">
    <citation type="submission" date="2017-10" db="EMBL/GenBank/DDBJ databases">
        <authorList>
            <person name="Banno H."/>
            <person name="Chua N.-H."/>
        </authorList>
    </citation>
    <scope>NUCLEOTIDE SEQUENCE [LARGE SCALE GENOMIC DNA]</scope>
</reference>